<organism evidence="1">
    <name type="scientific">virus sp. ctQcs9</name>
    <dbReference type="NCBI Taxonomy" id="2825816"/>
    <lineage>
        <taxon>Viruses</taxon>
    </lineage>
</organism>
<protein>
    <submittedName>
        <fullName evidence="1">Uncharacterized protein</fullName>
    </submittedName>
</protein>
<reference evidence="1" key="1">
    <citation type="journal article" date="2021" name="Proc. Natl. Acad. Sci. U.S.A.">
        <title>A Catalog of Tens of Thousands of Viruses from Human Metagenomes Reveals Hidden Associations with Chronic Diseases.</title>
        <authorList>
            <person name="Tisza M.J."/>
            <person name="Buck C.B."/>
        </authorList>
    </citation>
    <scope>NUCLEOTIDE SEQUENCE</scope>
    <source>
        <strain evidence="1">CtQcs9</strain>
    </source>
</reference>
<evidence type="ECO:0000313" key="1">
    <source>
        <dbReference type="EMBL" id="DAE28134.1"/>
    </source>
</evidence>
<proteinExistence type="predicted"/>
<accession>A0A8S5R9N7</accession>
<sequence>MTGPTNLHYRITEGNKVLYDDTGKLYNSSFMKCYEVGYDGGVAPAMYNEFRLTIKSIYGEVSRAIYLEVWVEGHEETKKMIEIVYRKSE</sequence>
<dbReference type="EMBL" id="BK059082">
    <property type="protein sequence ID" value="DAE28134.1"/>
    <property type="molecule type" value="Genomic_DNA"/>
</dbReference>
<name>A0A8S5R9N7_9VIRU</name>